<dbReference type="Pfam" id="PF13414">
    <property type="entry name" value="TPR_11"/>
    <property type="match status" value="1"/>
</dbReference>
<reference evidence="4 5" key="1">
    <citation type="submission" date="2016-05" db="EMBL/GenBank/DDBJ databases">
        <title>Niabella ginsenosidivorans BS26 whole genome sequencing.</title>
        <authorList>
            <person name="Im W.T."/>
            <person name="Siddiqi M.Z."/>
        </authorList>
    </citation>
    <scope>NUCLEOTIDE SEQUENCE [LARGE SCALE GENOMIC DNA]</scope>
    <source>
        <strain evidence="4 5">BS26</strain>
    </source>
</reference>
<evidence type="ECO:0000256" key="3">
    <source>
        <dbReference type="PROSITE-ProRule" id="PRU00339"/>
    </source>
</evidence>
<dbReference type="PANTHER" id="PTHR44943:SF8">
    <property type="entry name" value="TPR REPEAT-CONTAINING PROTEIN MJ0263"/>
    <property type="match status" value="1"/>
</dbReference>
<evidence type="ECO:0000256" key="2">
    <source>
        <dbReference type="ARBA" id="ARBA00022803"/>
    </source>
</evidence>
<gene>
    <name evidence="4" type="ORF">A8C56_08265</name>
</gene>
<sequence length="360" mass="40467">MKKALLLAGFFLATGAVSGQDSSRLRELVMKGVQLHDQGQYEAAIKKYDEALALAPDFVIAQYEKSYSLMASKKFRDAIELSQRIIKNDRADSNMIGNAYSTWGTALDEEGDPKKAIKVYEEGIKKVPGFNMLDYNKAICYLRMNETDKGLAALKMSLLKNPQHASSHYTLGRVLFFKKNRIAALMPYMVYLLYDNGSPRATDVLATVRSVVEGSIKQTDSNSYRINIAADVLGKRHRKARHADDDFQSLELLTSLSPAASLSETKDMLPADRFALLLSRLIGNLALETGHNGFYGKFYLPFFKALSKQKYAEAFAHQIFLPSGNVMNQAWIQDHRSQMDAFLVWMDAYKWPGIRDIASE</sequence>
<dbReference type="EMBL" id="CP015772">
    <property type="protein sequence ID" value="ANH80976.1"/>
    <property type="molecule type" value="Genomic_DNA"/>
</dbReference>
<evidence type="ECO:0000313" key="5">
    <source>
        <dbReference type="Proteomes" id="UP000077667"/>
    </source>
</evidence>
<evidence type="ECO:0000256" key="1">
    <source>
        <dbReference type="ARBA" id="ARBA00022737"/>
    </source>
</evidence>
<dbReference type="InterPro" id="IPR011990">
    <property type="entry name" value="TPR-like_helical_dom_sf"/>
</dbReference>
<dbReference type="InterPro" id="IPR051685">
    <property type="entry name" value="Ycf3/AcsC/BcsC/TPR_MFPF"/>
</dbReference>
<dbReference type="AlphaFoldDB" id="A0A1A9I026"/>
<name>A0A1A9I026_9BACT</name>
<evidence type="ECO:0000313" key="4">
    <source>
        <dbReference type="EMBL" id="ANH80976.1"/>
    </source>
</evidence>
<keyword evidence="5" id="KW-1185">Reference proteome</keyword>
<keyword evidence="2 3" id="KW-0802">TPR repeat</keyword>
<feature type="repeat" description="TPR" evidence="3">
    <location>
        <begin position="25"/>
        <end position="58"/>
    </location>
</feature>
<organism evidence="4 5">
    <name type="scientific">Niabella ginsenosidivorans</name>
    <dbReference type="NCBI Taxonomy" id="1176587"/>
    <lineage>
        <taxon>Bacteria</taxon>
        <taxon>Pseudomonadati</taxon>
        <taxon>Bacteroidota</taxon>
        <taxon>Chitinophagia</taxon>
        <taxon>Chitinophagales</taxon>
        <taxon>Chitinophagaceae</taxon>
        <taxon>Niabella</taxon>
    </lineage>
</organism>
<proteinExistence type="predicted"/>
<dbReference type="Gene3D" id="1.25.40.10">
    <property type="entry name" value="Tetratricopeptide repeat domain"/>
    <property type="match status" value="1"/>
</dbReference>
<dbReference type="Proteomes" id="UP000077667">
    <property type="component" value="Chromosome"/>
</dbReference>
<dbReference type="STRING" id="1176587.A8C56_08265"/>
<dbReference type="SUPFAM" id="SSF48452">
    <property type="entry name" value="TPR-like"/>
    <property type="match status" value="1"/>
</dbReference>
<keyword evidence="1" id="KW-0677">Repeat</keyword>
<accession>A0A1A9I026</accession>
<dbReference type="SMART" id="SM00028">
    <property type="entry name" value="TPR"/>
    <property type="match status" value="4"/>
</dbReference>
<protein>
    <submittedName>
        <fullName evidence="4">Uncharacterized protein</fullName>
    </submittedName>
</protein>
<dbReference type="KEGG" id="nia:A8C56_08265"/>
<dbReference type="PANTHER" id="PTHR44943">
    <property type="entry name" value="CELLULOSE SYNTHASE OPERON PROTEIN C"/>
    <property type="match status" value="1"/>
</dbReference>
<dbReference type="InterPro" id="IPR019734">
    <property type="entry name" value="TPR_rpt"/>
</dbReference>
<dbReference type="PROSITE" id="PS50005">
    <property type="entry name" value="TPR"/>
    <property type="match status" value="1"/>
</dbReference>